<sequence length="515" mass="56579">MPSAHDLDGTADELLRTVLDHHPVLATLQGIPGHDGRLTDHGEEAEARFTARLDDLVRRAEAVDPGPLDRTGRVTRDTIVQQAGAHREQVADRWVEFTISDLVLTPVPLLLYALAEAPDEGRRAGLPAHFRALADRHRAGVAHGRLPVRRLVEAAIALLDRNADLPGVAEYRSALVEDVLPHGRPDDRAGVCHLPGGDRLYANAIRRHTTTDLTPDRLHRTGLEVMAALEDEYRELGREVFGTSDLAAVFAGLRDAPRFAGGEEVRVAAERVVRRAEAAAPGWFHQPPEHPCEVRLYPPGTSAATPPSYRMGAVDGSRPGTFSVNPGQPVQVHALEALTFHETVPGHHVDGSARLRRTDLPLLRRVAGLHAYSEGWALYAERLADEMGLYTDARARLGMLVFDSMRAGRLVVDTGLHAFGWSRARAVEFLLTTTPMAAELVEAEVDRYLADPGQALAYMVGRLELQRLRAGAERRLGGAFDVRDFHEVVLSEARVPLSTLGDLVEEWVQSLVRRR</sequence>
<name>A0ABV9YCE3_9PSEU</name>
<reference evidence="2" key="1">
    <citation type="journal article" date="2019" name="Int. J. Syst. Evol. Microbiol.">
        <title>The Global Catalogue of Microorganisms (GCM) 10K type strain sequencing project: providing services to taxonomists for standard genome sequencing and annotation.</title>
        <authorList>
            <consortium name="The Broad Institute Genomics Platform"/>
            <consortium name="The Broad Institute Genome Sequencing Center for Infectious Disease"/>
            <person name="Wu L."/>
            <person name="Ma J."/>
        </authorList>
    </citation>
    <scope>NUCLEOTIDE SEQUENCE [LARGE SCALE GENOMIC DNA]</scope>
    <source>
        <strain evidence="2">KCTC 12848</strain>
    </source>
</reference>
<evidence type="ECO:0000313" key="2">
    <source>
        <dbReference type="Proteomes" id="UP001595833"/>
    </source>
</evidence>
<accession>A0ABV9YCE3</accession>
<dbReference type="Proteomes" id="UP001595833">
    <property type="component" value="Unassembled WGS sequence"/>
</dbReference>
<keyword evidence="2" id="KW-1185">Reference proteome</keyword>
<organism evidence="1 2">
    <name type="scientific">Saccharothrix xinjiangensis</name>
    <dbReference type="NCBI Taxonomy" id="204798"/>
    <lineage>
        <taxon>Bacteria</taxon>
        <taxon>Bacillati</taxon>
        <taxon>Actinomycetota</taxon>
        <taxon>Actinomycetes</taxon>
        <taxon>Pseudonocardiales</taxon>
        <taxon>Pseudonocardiaceae</taxon>
        <taxon>Saccharothrix</taxon>
    </lineage>
</organism>
<dbReference type="PANTHER" id="PTHR33361:SF2">
    <property type="entry name" value="DUF885 DOMAIN-CONTAINING PROTEIN"/>
    <property type="match status" value="1"/>
</dbReference>
<dbReference type="InterPro" id="IPR010281">
    <property type="entry name" value="DUF885"/>
</dbReference>
<dbReference type="RefSeq" id="WP_344043279.1">
    <property type="nucleotide sequence ID" value="NZ_BAAAKE010000043.1"/>
</dbReference>
<dbReference type="EMBL" id="JBHSJB010000052">
    <property type="protein sequence ID" value="MFC5060019.1"/>
    <property type="molecule type" value="Genomic_DNA"/>
</dbReference>
<protein>
    <submittedName>
        <fullName evidence="1">DUF885 domain-containing protein</fullName>
    </submittedName>
</protein>
<dbReference type="Pfam" id="PF05960">
    <property type="entry name" value="DUF885"/>
    <property type="match status" value="2"/>
</dbReference>
<proteinExistence type="predicted"/>
<gene>
    <name evidence="1" type="ORF">ACFPFM_40450</name>
</gene>
<dbReference type="PANTHER" id="PTHR33361">
    <property type="entry name" value="GLR0591 PROTEIN"/>
    <property type="match status" value="1"/>
</dbReference>
<evidence type="ECO:0000313" key="1">
    <source>
        <dbReference type="EMBL" id="MFC5060019.1"/>
    </source>
</evidence>
<comment type="caution">
    <text evidence="1">The sequence shown here is derived from an EMBL/GenBank/DDBJ whole genome shotgun (WGS) entry which is preliminary data.</text>
</comment>